<name>A0A9P6Y2X4_9FUNG</name>
<dbReference type="EMBL" id="JAANIU010007297">
    <property type="protein sequence ID" value="KAG1538287.1"/>
    <property type="molecule type" value="Genomic_DNA"/>
</dbReference>
<protein>
    <submittedName>
        <fullName evidence="1">Uncharacterized protein</fullName>
    </submittedName>
</protein>
<dbReference type="Proteomes" id="UP000740926">
    <property type="component" value="Unassembled WGS sequence"/>
</dbReference>
<gene>
    <name evidence="1" type="ORF">G6F50_014693</name>
</gene>
<sequence length="131" mass="13130">MAARCRPWPTRTCTRTGATVAPDAWRRWPGSRAAHAPVRARAGAGLCHSGSAGTGAARRCVAVPLRGAVADRARTALAGAAAGRLGAVAEGGRGTADRSGVQCTRAWRTLGAPVRPLADGVAVVGARGPSA</sequence>
<proteinExistence type="predicted"/>
<evidence type="ECO:0000313" key="2">
    <source>
        <dbReference type="Proteomes" id="UP000740926"/>
    </source>
</evidence>
<dbReference type="AlphaFoldDB" id="A0A9P6Y2X4"/>
<organism evidence="1 2">
    <name type="scientific">Rhizopus delemar</name>
    <dbReference type="NCBI Taxonomy" id="936053"/>
    <lineage>
        <taxon>Eukaryota</taxon>
        <taxon>Fungi</taxon>
        <taxon>Fungi incertae sedis</taxon>
        <taxon>Mucoromycota</taxon>
        <taxon>Mucoromycotina</taxon>
        <taxon>Mucoromycetes</taxon>
        <taxon>Mucorales</taxon>
        <taxon>Mucorineae</taxon>
        <taxon>Rhizopodaceae</taxon>
        <taxon>Rhizopus</taxon>
    </lineage>
</organism>
<reference evidence="1 2" key="1">
    <citation type="journal article" date="2020" name="Microb. Genom.">
        <title>Genetic diversity of clinical and environmental Mucorales isolates obtained from an investigation of mucormycosis cases among solid organ transplant recipients.</title>
        <authorList>
            <person name="Nguyen M.H."/>
            <person name="Kaul D."/>
            <person name="Muto C."/>
            <person name="Cheng S.J."/>
            <person name="Richter R.A."/>
            <person name="Bruno V.M."/>
            <person name="Liu G."/>
            <person name="Beyhan S."/>
            <person name="Sundermann A.J."/>
            <person name="Mounaud S."/>
            <person name="Pasculle A.W."/>
            <person name="Nierman W.C."/>
            <person name="Driscoll E."/>
            <person name="Cumbie R."/>
            <person name="Clancy C.J."/>
            <person name="Dupont C.L."/>
        </authorList>
    </citation>
    <scope>NUCLEOTIDE SEQUENCE [LARGE SCALE GENOMIC DNA]</scope>
    <source>
        <strain evidence="1 2">GL24</strain>
    </source>
</reference>
<accession>A0A9P6Y2X4</accession>
<comment type="caution">
    <text evidence="1">The sequence shown here is derived from an EMBL/GenBank/DDBJ whole genome shotgun (WGS) entry which is preliminary data.</text>
</comment>
<keyword evidence="2" id="KW-1185">Reference proteome</keyword>
<evidence type="ECO:0000313" key="1">
    <source>
        <dbReference type="EMBL" id="KAG1538287.1"/>
    </source>
</evidence>